<name>A0A8H7QKZ2_9FUNG</name>
<dbReference type="AlphaFoldDB" id="A0A8H7QKZ2"/>
<accession>A0A8H7QKZ2</accession>
<evidence type="ECO:0000313" key="2">
    <source>
        <dbReference type="EMBL" id="KAG2194538.1"/>
    </source>
</evidence>
<comment type="caution">
    <text evidence="2">The sequence shown here is derived from an EMBL/GenBank/DDBJ whole genome shotgun (WGS) entry which is preliminary data.</text>
</comment>
<dbReference type="OrthoDB" id="2381959at2759"/>
<evidence type="ECO:0000313" key="3">
    <source>
        <dbReference type="Proteomes" id="UP000603453"/>
    </source>
</evidence>
<keyword evidence="3" id="KW-1185">Reference proteome</keyword>
<organism evidence="2 3">
    <name type="scientific">Mucor saturninus</name>
    <dbReference type="NCBI Taxonomy" id="64648"/>
    <lineage>
        <taxon>Eukaryota</taxon>
        <taxon>Fungi</taxon>
        <taxon>Fungi incertae sedis</taxon>
        <taxon>Mucoromycota</taxon>
        <taxon>Mucoromycotina</taxon>
        <taxon>Mucoromycetes</taxon>
        <taxon>Mucorales</taxon>
        <taxon>Mucorineae</taxon>
        <taxon>Mucoraceae</taxon>
        <taxon>Mucor</taxon>
    </lineage>
</organism>
<sequence length="402" mass="47251">MQPKLSFFEDRKGKKRVLLDEEDEEEEISLPKAKKFASEEVMIDDGLDDFDLEYTKNPKSEDYRTKYKDDYKDTGKEDFKIKYKDNYKDIDKEDYKIKYKDDYKETQKIDDIMDFEEDDSFILNDDYKVKYKDDYKIEEKKDYKSKFKDDYKDSLFSDDDDDLDYHTSSYFKELKKPPTPKKASFGSIQANLASFRSKKKPAPATDIFSFPSDKNEDVLPVSSISSPQKQRRPLQNHHHQTKLFDLGSVKERQDDFRKVFMTAWLIKYRDQIMVYDSKDYAYFSLYMTIKLPVLCDEWAEFKEFKSISIENLGTGVSLPKPQAPLIISCRSINMEPGTFPSSKLKIKLISVMNTTSSGSSDPETESFEFQVNQKGNMEETMKAIMRIIKGKIPKFHLQMAKE</sequence>
<dbReference type="EMBL" id="JAEPRD010000193">
    <property type="protein sequence ID" value="KAG2194538.1"/>
    <property type="molecule type" value="Genomic_DNA"/>
</dbReference>
<reference evidence="2" key="1">
    <citation type="submission" date="2020-12" db="EMBL/GenBank/DDBJ databases">
        <title>Metabolic potential, ecology and presence of endohyphal bacteria is reflected in genomic diversity of Mucoromycotina.</title>
        <authorList>
            <person name="Muszewska A."/>
            <person name="Okrasinska A."/>
            <person name="Steczkiewicz K."/>
            <person name="Drgas O."/>
            <person name="Orlowska M."/>
            <person name="Perlinska-Lenart U."/>
            <person name="Aleksandrzak-Piekarczyk T."/>
            <person name="Szatraj K."/>
            <person name="Zielenkiewicz U."/>
            <person name="Pilsyk S."/>
            <person name="Malc E."/>
            <person name="Mieczkowski P."/>
            <person name="Kruszewska J.S."/>
            <person name="Biernat P."/>
            <person name="Pawlowska J."/>
        </authorList>
    </citation>
    <scope>NUCLEOTIDE SEQUENCE</scope>
    <source>
        <strain evidence="2">WA0000017839</strain>
    </source>
</reference>
<gene>
    <name evidence="2" type="ORF">INT47_005742</name>
</gene>
<dbReference type="Proteomes" id="UP000603453">
    <property type="component" value="Unassembled WGS sequence"/>
</dbReference>
<proteinExistence type="predicted"/>
<evidence type="ECO:0000256" key="1">
    <source>
        <dbReference type="SAM" id="MobiDB-lite"/>
    </source>
</evidence>
<feature type="region of interest" description="Disordered" evidence="1">
    <location>
        <begin position="218"/>
        <end position="237"/>
    </location>
</feature>
<protein>
    <submittedName>
        <fullName evidence="2">Uncharacterized protein</fullName>
    </submittedName>
</protein>